<comment type="caution">
    <text evidence="1">The sequence shown here is derived from an EMBL/GenBank/DDBJ whole genome shotgun (WGS) entry which is preliminary data.</text>
</comment>
<accession>A0ABR1EN61</accession>
<dbReference type="Proteomes" id="UP001303046">
    <property type="component" value="Unassembled WGS sequence"/>
</dbReference>
<protein>
    <submittedName>
        <fullName evidence="1">Uncharacterized protein</fullName>
    </submittedName>
</protein>
<keyword evidence="2" id="KW-1185">Reference proteome</keyword>
<evidence type="ECO:0000313" key="1">
    <source>
        <dbReference type="EMBL" id="KAK6764105.1"/>
    </source>
</evidence>
<proteinExistence type="predicted"/>
<evidence type="ECO:0000313" key="2">
    <source>
        <dbReference type="Proteomes" id="UP001303046"/>
    </source>
</evidence>
<organism evidence="1 2">
    <name type="scientific">Necator americanus</name>
    <name type="common">Human hookworm</name>
    <dbReference type="NCBI Taxonomy" id="51031"/>
    <lineage>
        <taxon>Eukaryota</taxon>
        <taxon>Metazoa</taxon>
        <taxon>Ecdysozoa</taxon>
        <taxon>Nematoda</taxon>
        <taxon>Chromadorea</taxon>
        <taxon>Rhabditida</taxon>
        <taxon>Rhabditina</taxon>
        <taxon>Rhabditomorpha</taxon>
        <taxon>Strongyloidea</taxon>
        <taxon>Ancylostomatidae</taxon>
        <taxon>Bunostominae</taxon>
        <taxon>Necator</taxon>
    </lineage>
</organism>
<reference evidence="1 2" key="1">
    <citation type="submission" date="2023-08" db="EMBL/GenBank/DDBJ databases">
        <title>A Necator americanus chromosomal reference genome.</title>
        <authorList>
            <person name="Ilik V."/>
            <person name="Petrzelkova K.J."/>
            <person name="Pardy F."/>
            <person name="Fuh T."/>
            <person name="Niatou-Singa F.S."/>
            <person name="Gouil Q."/>
            <person name="Baker L."/>
            <person name="Ritchie M.E."/>
            <person name="Jex A.R."/>
            <person name="Gazzola D."/>
            <person name="Li H."/>
            <person name="Toshio Fujiwara R."/>
            <person name="Zhan B."/>
            <person name="Aroian R.V."/>
            <person name="Pafco B."/>
            <person name="Schwarz E.M."/>
        </authorList>
    </citation>
    <scope>NUCLEOTIDE SEQUENCE [LARGE SCALE GENOMIC DNA]</scope>
    <source>
        <strain evidence="1 2">Aroian</strain>
        <tissue evidence="1">Whole animal</tissue>
    </source>
</reference>
<gene>
    <name evidence="1" type="primary">Necator_chrX.g24599</name>
    <name evidence="1" type="ORF">RB195_024434</name>
</gene>
<dbReference type="EMBL" id="JAVFWL010000006">
    <property type="protein sequence ID" value="KAK6764105.1"/>
    <property type="molecule type" value="Genomic_DNA"/>
</dbReference>
<sequence>MVSDGVLRYLQLSGHLKYTALRIPADALSDEVHELIRHHSGGGLPDLGLSSIVLNVWNLLVICATVTRVKPRDRAISAFVFRFLQSVNIHGT</sequence>
<name>A0ABR1EN61_NECAM</name>